<protein>
    <submittedName>
        <fullName evidence="2">Uncharacterized protein</fullName>
    </submittedName>
</protein>
<sequence length="74" mass="8040">ILSRKGVPRRGSHAHCATGFLLVWLMRGDAMKSAPGCFFSAPGGPGLAVREGQFPWREGSRLICIWLSPNWGGM</sequence>
<organism evidence="2 3">
    <name type="scientific">Pleurodeles waltl</name>
    <name type="common">Iberian ribbed newt</name>
    <dbReference type="NCBI Taxonomy" id="8319"/>
    <lineage>
        <taxon>Eukaryota</taxon>
        <taxon>Metazoa</taxon>
        <taxon>Chordata</taxon>
        <taxon>Craniata</taxon>
        <taxon>Vertebrata</taxon>
        <taxon>Euteleostomi</taxon>
        <taxon>Amphibia</taxon>
        <taxon>Batrachia</taxon>
        <taxon>Caudata</taxon>
        <taxon>Salamandroidea</taxon>
        <taxon>Salamandridae</taxon>
        <taxon>Pleurodelinae</taxon>
        <taxon>Pleurodeles</taxon>
    </lineage>
</organism>
<dbReference type="AlphaFoldDB" id="A0AAV7QNZ7"/>
<comment type="caution">
    <text evidence="2">The sequence shown here is derived from an EMBL/GenBank/DDBJ whole genome shotgun (WGS) entry which is preliminary data.</text>
</comment>
<proteinExistence type="predicted"/>
<keyword evidence="3" id="KW-1185">Reference proteome</keyword>
<feature type="signal peptide" evidence="1">
    <location>
        <begin position="1"/>
        <end position="30"/>
    </location>
</feature>
<feature type="non-terminal residue" evidence="2">
    <location>
        <position position="74"/>
    </location>
</feature>
<dbReference type="EMBL" id="JANPWB010000010">
    <property type="protein sequence ID" value="KAJ1142251.1"/>
    <property type="molecule type" value="Genomic_DNA"/>
</dbReference>
<evidence type="ECO:0000313" key="2">
    <source>
        <dbReference type="EMBL" id="KAJ1142251.1"/>
    </source>
</evidence>
<evidence type="ECO:0000313" key="3">
    <source>
        <dbReference type="Proteomes" id="UP001066276"/>
    </source>
</evidence>
<feature type="non-terminal residue" evidence="2">
    <location>
        <position position="1"/>
    </location>
</feature>
<feature type="chain" id="PRO_5043955975" evidence="1">
    <location>
        <begin position="31"/>
        <end position="74"/>
    </location>
</feature>
<accession>A0AAV7QNZ7</accession>
<evidence type="ECO:0000256" key="1">
    <source>
        <dbReference type="SAM" id="SignalP"/>
    </source>
</evidence>
<keyword evidence="1" id="KW-0732">Signal</keyword>
<gene>
    <name evidence="2" type="ORF">NDU88_008578</name>
</gene>
<name>A0AAV7QNZ7_PLEWA</name>
<reference evidence="2" key="1">
    <citation type="journal article" date="2022" name="bioRxiv">
        <title>Sequencing and chromosome-scale assembly of the giantPleurodeles waltlgenome.</title>
        <authorList>
            <person name="Brown T."/>
            <person name="Elewa A."/>
            <person name="Iarovenko S."/>
            <person name="Subramanian E."/>
            <person name="Araus A.J."/>
            <person name="Petzold A."/>
            <person name="Susuki M."/>
            <person name="Suzuki K.-i.T."/>
            <person name="Hayashi T."/>
            <person name="Toyoda A."/>
            <person name="Oliveira C."/>
            <person name="Osipova E."/>
            <person name="Leigh N.D."/>
            <person name="Simon A."/>
            <person name="Yun M.H."/>
        </authorList>
    </citation>
    <scope>NUCLEOTIDE SEQUENCE</scope>
    <source>
        <strain evidence="2">20211129_DDA</strain>
        <tissue evidence="2">Liver</tissue>
    </source>
</reference>
<dbReference type="Proteomes" id="UP001066276">
    <property type="component" value="Chromosome 6"/>
</dbReference>